<dbReference type="EMBL" id="AP024086">
    <property type="protein sequence ID" value="BCL61534.1"/>
    <property type="molecule type" value="Genomic_DNA"/>
</dbReference>
<proteinExistence type="predicted"/>
<evidence type="ECO:0000313" key="2">
    <source>
        <dbReference type="EMBL" id="BCL61534.1"/>
    </source>
</evidence>
<dbReference type="KEGG" id="dbk:DGMP_22270"/>
<feature type="transmembrane region" description="Helical" evidence="1">
    <location>
        <begin position="122"/>
        <end position="144"/>
    </location>
</feature>
<feature type="transmembrane region" description="Helical" evidence="1">
    <location>
        <begin position="92"/>
        <end position="110"/>
    </location>
</feature>
<feature type="transmembrane region" description="Helical" evidence="1">
    <location>
        <begin position="37"/>
        <end position="53"/>
    </location>
</feature>
<keyword evidence="1" id="KW-0812">Transmembrane</keyword>
<dbReference type="RefSeq" id="WP_228853976.1">
    <property type="nucleotide sequence ID" value="NZ_AP024086.1"/>
</dbReference>
<feature type="transmembrane region" description="Helical" evidence="1">
    <location>
        <begin position="65"/>
        <end position="86"/>
    </location>
</feature>
<dbReference type="AlphaFoldDB" id="A0A8D5JHJ7"/>
<keyword evidence="1" id="KW-1133">Transmembrane helix</keyword>
<sequence length="148" mass="17103">MSRYQEAFLLFMALCWWYVAGLREIHMQMFPWNFENGLLLYSAAGSIGFGLVSEKLKWKYPEVVTFFHLPLIMLLGISAFSGLPAGGHLFSGWGWLAWGVALYTQYRILFSLGKRWRKSLLTVYHMGTAILLAAIIFHEMIYFVSDYV</sequence>
<evidence type="ECO:0000313" key="3">
    <source>
        <dbReference type="Proteomes" id="UP000826725"/>
    </source>
</evidence>
<dbReference type="Proteomes" id="UP000826725">
    <property type="component" value="Chromosome"/>
</dbReference>
<accession>A0A8D5JHJ7</accession>
<keyword evidence="1" id="KW-0472">Membrane</keyword>
<reference evidence="2" key="1">
    <citation type="submission" date="2020-09" db="EMBL/GenBank/DDBJ databases">
        <title>Desulfogranum mesoprofundum gen. nov., sp. nov., a novel mesophilic, sulfate-reducing chemolithoautotroph isolated from a deep-sea hydrothermal vent chimney in the Suiyo Seamount.</title>
        <authorList>
            <person name="Hashimoto Y."/>
            <person name="Nakagawa S."/>
        </authorList>
    </citation>
    <scope>NUCLEOTIDE SEQUENCE</scope>
    <source>
        <strain evidence="2">KT2</strain>
    </source>
</reference>
<evidence type="ECO:0000256" key="1">
    <source>
        <dbReference type="SAM" id="Phobius"/>
    </source>
</evidence>
<organism evidence="2 3">
    <name type="scientific">Desulfomarina profundi</name>
    <dbReference type="NCBI Taxonomy" id="2772557"/>
    <lineage>
        <taxon>Bacteria</taxon>
        <taxon>Pseudomonadati</taxon>
        <taxon>Thermodesulfobacteriota</taxon>
        <taxon>Desulfobulbia</taxon>
        <taxon>Desulfobulbales</taxon>
        <taxon>Desulfobulbaceae</taxon>
        <taxon>Desulfomarina</taxon>
    </lineage>
</organism>
<gene>
    <name evidence="2" type="ORF">DGMP_22270</name>
</gene>
<protein>
    <submittedName>
        <fullName evidence="2">Uncharacterized protein</fullName>
    </submittedName>
</protein>
<keyword evidence="3" id="KW-1185">Reference proteome</keyword>
<name>A0A8D5JHJ7_9BACT</name>